<accession>A0A0V0Y4E2</accession>
<evidence type="ECO:0000313" key="2">
    <source>
        <dbReference type="Proteomes" id="UP000054815"/>
    </source>
</evidence>
<dbReference type="Gene3D" id="3.30.70.270">
    <property type="match status" value="1"/>
</dbReference>
<organism evidence="1 2">
    <name type="scientific">Trichinella pseudospiralis</name>
    <name type="common">Parasitic roundworm</name>
    <dbReference type="NCBI Taxonomy" id="6337"/>
    <lineage>
        <taxon>Eukaryota</taxon>
        <taxon>Metazoa</taxon>
        <taxon>Ecdysozoa</taxon>
        <taxon>Nematoda</taxon>
        <taxon>Enoplea</taxon>
        <taxon>Dorylaimia</taxon>
        <taxon>Trichinellida</taxon>
        <taxon>Trichinellidae</taxon>
        <taxon>Trichinella</taxon>
    </lineage>
</organism>
<dbReference type="AlphaFoldDB" id="A0A0V0Y4E2"/>
<dbReference type="InterPro" id="IPR043502">
    <property type="entry name" value="DNA/RNA_pol_sf"/>
</dbReference>
<dbReference type="InterPro" id="IPR043128">
    <property type="entry name" value="Rev_trsase/Diguanyl_cyclase"/>
</dbReference>
<gene>
    <name evidence="1" type="ORF">T4E_4383</name>
</gene>
<evidence type="ECO:0000313" key="1">
    <source>
        <dbReference type="EMBL" id="KRX95063.1"/>
    </source>
</evidence>
<sequence>MPFSLRNAAQNFQRFIDTVTRCFVYVDDFLASVSQKEYMKKVLQRLQAHGIQVNKGREAQQVPVGVDEERLTSGAIQNDKSQQVNHRNQMFSRPAKHLFHQQQVVPLLGAEIVHHLVTSKRYVVTDRLQRVQLFDHILHGHVTSGTGQRIRTVLVKVARSRAWLLIAYSVLFDEVDHVIQISLRQVVLANERLRHVMHIVASVVR</sequence>
<reference evidence="1 2" key="1">
    <citation type="submission" date="2015-01" db="EMBL/GenBank/DDBJ databases">
        <title>Evolution of Trichinella species and genotypes.</title>
        <authorList>
            <person name="Korhonen P.K."/>
            <person name="Edoardo P."/>
            <person name="Giuseppe L.R."/>
            <person name="Gasser R.B."/>
        </authorList>
    </citation>
    <scope>NUCLEOTIDE SEQUENCE [LARGE SCALE GENOMIC DNA]</scope>
    <source>
        <strain evidence="1">ISS141</strain>
    </source>
</reference>
<dbReference type="EMBL" id="JYDU01000062">
    <property type="protein sequence ID" value="KRX95063.1"/>
    <property type="molecule type" value="Genomic_DNA"/>
</dbReference>
<proteinExistence type="predicted"/>
<comment type="caution">
    <text evidence="1">The sequence shown here is derived from an EMBL/GenBank/DDBJ whole genome shotgun (WGS) entry which is preliminary data.</text>
</comment>
<evidence type="ECO:0008006" key="3">
    <source>
        <dbReference type="Google" id="ProtNLM"/>
    </source>
</evidence>
<name>A0A0V0Y4E2_TRIPS</name>
<protein>
    <recommendedName>
        <fullName evidence="3">Reverse transcriptase domain-containing protein</fullName>
    </recommendedName>
</protein>
<dbReference type="Proteomes" id="UP000054815">
    <property type="component" value="Unassembled WGS sequence"/>
</dbReference>
<dbReference type="SUPFAM" id="SSF56672">
    <property type="entry name" value="DNA/RNA polymerases"/>
    <property type="match status" value="1"/>
</dbReference>
<dbReference type="STRING" id="6337.A0A0V0Y4E2"/>